<dbReference type="GO" id="GO:0004521">
    <property type="term" value="F:RNA endonuclease activity"/>
    <property type="evidence" value="ECO:0007669"/>
    <property type="project" value="TreeGrafter"/>
</dbReference>
<keyword evidence="1" id="KW-0378">Hydrolase</keyword>
<dbReference type="InterPro" id="IPR050698">
    <property type="entry name" value="MBL"/>
</dbReference>
<proteinExistence type="predicted"/>
<dbReference type="Gene3D" id="3.40.50.10890">
    <property type="match status" value="1"/>
</dbReference>
<protein>
    <submittedName>
        <fullName evidence="3">mRNA 3'-end processing factor</fullName>
    </submittedName>
</protein>
<sequence>PTFAVGRTQELIMILSDLGYNIYVDGMGNSITSIYLHTPGFFRSGNEFKKAVKKTVPIRNQRERLQAKNADIIITTSGMLDGGPVLSHIRGLLEDEKSAIFITGYQVDGTNGRSLLENGTLNIDGSSVRPKMKVEFFDLSAHAGHDDLVKFIDAVNPKRVILCHGEMREKLLEDLANYEVILPYNGNELELS</sequence>
<evidence type="ECO:0000259" key="2">
    <source>
        <dbReference type="SMART" id="SM01027"/>
    </source>
</evidence>
<dbReference type="GO" id="GO:0016787">
    <property type="term" value="F:hydrolase activity"/>
    <property type="evidence" value="ECO:0007669"/>
    <property type="project" value="UniProtKB-KW"/>
</dbReference>
<dbReference type="SMART" id="SM01027">
    <property type="entry name" value="Beta-Casp"/>
    <property type="match status" value="1"/>
</dbReference>
<accession>T0ZAN5</accession>
<dbReference type="InterPro" id="IPR036866">
    <property type="entry name" value="RibonucZ/Hydroxyglut_hydro"/>
</dbReference>
<comment type="caution">
    <text evidence="3">The sequence shown here is derived from an EMBL/GenBank/DDBJ whole genome shotgun (WGS) entry which is preliminary data.</text>
</comment>
<name>T0ZAN5_9ZZZZ</name>
<dbReference type="Pfam" id="PF10996">
    <property type="entry name" value="Beta-Casp"/>
    <property type="match status" value="1"/>
</dbReference>
<dbReference type="EMBL" id="AUZY01008712">
    <property type="protein sequence ID" value="EQD45041.1"/>
    <property type="molecule type" value="Genomic_DNA"/>
</dbReference>
<dbReference type="SUPFAM" id="SSF56281">
    <property type="entry name" value="Metallo-hydrolase/oxidoreductase"/>
    <property type="match status" value="1"/>
</dbReference>
<dbReference type="Gene3D" id="3.60.15.10">
    <property type="entry name" value="Ribonuclease Z/Hydroxyacylglutathione hydrolase-like"/>
    <property type="match status" value="1"/>
</dbReference>
<dbReference type="InterPro" id="IPR022712">
    <property type="entry name" value="Beta_Casp"/>
</dbReference>
<dbReference type="InterPro" id="IPR011108">
    <property type="entry name" value="RMMBL"/>
</dbReference>
<evidence type="ECO:0000313" key="3">
    <source>
        <dbReference type="EMBL" id="EQD45041.1"/>
    </source>
</evidence>
<organism evidence="3">
    <name type="scientific">mine drainage metagenome</name>
    <dbReference type="NCBI Taxonomy" id="410659"/>
    <lineage>
        <taxon>unclassified sequences</taxon>
        <taxon>metagenomes</taxon>
        <taxon>ecological metagenomes</taxon>
    </lineage>
</organism>
<evidence type="ECO:0000256" key="1">
    <source>
        <dbReference type="ARBA" id="ARBA00022801"/>
    </source>
</evidence>
<gene>
    <name evidence="3" type="ORF">B1B_13241</name>
</gene>
<dbReference type="Pfam" id="PF07521">
    <property type="entry name" value="RMMBL"/>
    <property type="match status" value="1"/>
</dbReference>
<reference evidence="3" key="1">
    <citation type="submission" date="2013-08" db="EMBL/GenBank/DDBJ databases">
        <authorList>
            <person name="Mendez C."/>
            <person name="Richter M."/>
            <person name="Ferrer M."/>
            <person name="Sanchez J."/>
        </authorList>
    </citation>
    <scope>NUCLEOTIDE SEQUENCE</scope>
</reference>
<reference evidence="3" key="2">
    <citation type="journal article" date="2014" name="ISME J.">
        <title>Microbial stratification in low pH oxic and suboxic macroscopic growths along an acid mine drainage.</title>
        <authorList>
            <person name="Mendez-Garcia C."/>
            <person name="Mesa V."/>
            <person name="Sprenger R.R."/>
            <person name="Richter M."/>
            <person name="Diez M.S."/>
            <person name="Solano J."/>
            <person name="Bargiela R."/>
            <person name="Golyshina O.V."/>
            <person name="Manteca A."/>
            <person name="Ramos J.L."/>
            <person name="Gallego J.R."/>
            <person name="Llorente I."/>
            <person name="Martins Dos Santos V.A."/>
            <person name="Jensen O.N."/>
            <person name="Pelaez A.I."/>
            <person name="Sanchez J."/>
            <person name="Ferrer M."/>
        </authorList>
    </citation>
    <scope>NUCLEOTIDE SEQUENCE</scope>
</reference>
<feature type="non-terminal residue" evidence="3">
    <location>
        <position position="1"/>
    </location>
</feature>
<dbReference type="PANTHER" id="PTHR11203">
    <property type="entry name" value="CLEAVAGE AND POLYADENYLATION SPECIFICITY FACTOR FAMILY MEMBER"/>
    <property type="match status" value="1"/>
</dbReference>
<dbReference type="AlphaFoldDB" id="T0ZAN5"/>
<dbReference type="PANTHER" id="PTHR11203:SF37">
    <property type="entry name" value="INTEGRATOR COMPLEX SUBUNIT 11"/>
    <property type="match status" value="1"/>
</dbReference>
<feature type="domain" description="Beta-Casp" evidence="2">
    <location>
        <begin position="8"/>
        <end position="115"/>
    </location>
</feature>